<organism evidence="1 2">
    <name type="scientific">Penicillium brasilianum</name>
    <dbReference type="NCBI Taxonomy" id="104259"/>
    <lineage>
        <taxon>Eukaryota</taxon>
        <taxon>Fungi</taxon>
        <taxon>Dikarya</taxon>
        <taxon>Ascomycota</taxon>
        <taxon>Pezizomycotina</taxon>
        <taxon>Eurotiomycetes</taxon>
        <taxon>Eurotiomycetidae</taxon>
        <taxon>Eurotiales</taxon>
        <taxon>Aspergillaceae</taxon>
        <taxon>Penicillium</taxon>
    </lineage>
</organism>
<keyword evidence="2" id="KW-1185">Reference proteome</keyword>
<accession>A0A0F7TFW3</accession>
<dbReference type="EMBL" id="CDHK01000001">
    <property type="protein sequence ID" value="CEJ53873.1"/>
    <property type="molecule type" value="Genomic_DNA"/>
</dbReference>
<reference evidence="2" key="1">
    <citation type="journal article" date="2015" name="Genome Announc.">
        <title>Draft genome sequence of the fungus Penicillium brasilianum MG11.</title>
        <authorList>
            <person name="Horn F."/>
            <person name="Linde J."/>
            <person name="Mattern D.J."/>
            <person name="Walther G."/>
            <person name="Guthke R."/>
            <person name="Brakhage A.A."/>
            <person name="Valiante V."/>
        </authorList>
    </citation>
    <scope>NUCLEOTIDE SEQUENCE [LARGE SCALE GENOMIC DNA]</scope>
    <source>
        <strain evidence="2">MG11</strain>
    </source>
</reference>
<name>A0A0F7TFW3_PENBI</name>
<proteinExistence type="predicted"/>
<protein>
    <submittedName>
        <fullName evidence="1">Uncharacterized protein</fullName>
    </submittedName>
</protein>
<evidence type="ECO:0000313" key="1">
    <source>
        <dbReference type="EMBL" id="CEJ53873.1"/>
    </source>
</evidence>
<sequence length="62" mass="7308">MVEEAKTLRLYPEQNIAANIGGFSLFQEIRQLRVKRSQKLGLKPQKWPLNKLRPMTFFKTFA</sequence>
<dbReference type="Proteomes" id="UP000042958">
    <property type="component" value="Unassembled WGS sequence"/>
</dbReference>
<gene>
    <name evidence="1" type="ORF">PMG11_00212</name>
</gene>
<dbReference type="AlphaFoldDB" id="A0A0F7TFW3"/>
<evidence type="ECO:0000313" key="2">
    <source>
        <dbReference type="Proteomes" id="UP000042958"/>
    </source>
</evidence>